<sequence>MKEIMFRGKCLGTNDWAYGSLIIKRNEFYIGYISDVSGIWSEIQVEPKTVGQYTGLKDKNGKEIYEKDVVDIHGQKLIVHLGNHAYDTRDLLVGGLFREVYGFYLESPCGSWEVNIAVVVDNVEVIGNIYKNPELLEVN</sequence>
<dbReference type="EMBL" id="JBEGDG010000007">
    <property type="protein sequence ID" value="MEQ6355147.1"/>
    <property type="molecule type" value="Genomic_DNA"/>
</dbReference>
<reference evidence="2 3" key="1">
    <citation type="submission" date="2024-06" db="EMBL/GenBank/DDBJ databases">
        <title>Lysinibacillus zambalefons sp. nov., a Novel Firmicute Isolated from the Poon Bato Zambales Hyperalkaline Spring.</title>
        <authorList>
            <person name="Aja J.A."/>
            <person name="Lazaro J.E.H."/>
            <person name="Llorin L.D."/>
            <person name="Lim K.R."/>
            <person name="Teodosio J."/>
            <person name="Dalisay D.S."/>
        </authorList>
    </citation>
    <scope>NUCLEOTIDE SEQUENCE [LARGE SCALE GENOMIC DNA]</scope>
    <source>
        <strain evidence="2 3">M3</strain>
    </source>
</reference>
<dbReference type="InterPro" id="IPR010024">
    <property type="entry name" value="CHP16711"/>
</dbReference>
<evidence type="ECO:0000313" key="2">
    <source>
        <dbReference type="EMBL" id="MEQ6355147.1"/>
    </source>
</evidence>
<comment type="caution">
    <text evidence="2">The sequence shown here is derived from an EMBL/GenBank/DDBJ whole genome shotgun (WGS) entry which is preliminary data.</text>
</comment>
<accession>A0ABV1MRK8</accession>
<dbReference type="Proteomes" id="UP001478862">
    <property type="component" value="Unassembled WGS sequence"/>
</dbReference>
<proteinExistence type="predicted"/>
<keyword evidence="3" id="KW-1185">Reference proteome</keyword>
<feature type="domain" description="YopX protein" evidence="1">
    <location>
        <begin position="45"/>
        <end position="137"/>
    </location>
</feature>
<dbReference type="Pfam" id="PF09643">
    <property type="entry name" value="YopX"/>
    <property type="match status" value="1"/>
</dbReference>
<evidence type="ECO:0000259" key="1">
    <source>
        <dbReference type="Pfam" id="PF09643"/>
    </source>
</evidence>
<dbReference type="RefSeq" id="WP_349659777.1">
    <property type="nucleotide sequence ID" value="NZ_JBEGDG010000007.1"/>
</dbReference>
<name>A0ABV1MRK8_9BACI</name>
<evidence type="ECO:0000313" key="3">
    <source>
        <dbReference type="Proteomes" id="UP001478862"/>
    </source>
</evidence>
<dbReference type="InterPro" id="IPR019096">
    <property type="entry name" value="YopX_protein"/>
</dbReference>
<dbReference type="InterPro" id="IPR023385">
    <property type="entry name" value="YopX-like_C"/>
</dbReference>
<dbReference type="NCBIfam" id="TIGR01671">
    <property type="entry name" value="phage_TIGR01671"/>
    <property type="match status" value="1"/>
</dbReference>
<dbReference type="Gene3D" id="2.30.30.290">
    <property type="entry name" value="YopX-like domains"/>
    <property type="match status" value="1"/>
</dbReference>
<organism evidence="2 3">
    <name type="scientific">Lysinibacillus zambalensis</name>
    <dbReference type="NCBI Taxonomy" id="3160866"/>
    <lineage>
        <taxon>Bacteria</taxon>
        <taxon>Bacillati</taxon>
        <taxon>Bacillota</taxon>
        <taxon>Bacilli</taxon>
        <taxon>Bacillales</taxon>
        <taxon>Bacillaceae</taxon>
        <taxon>Lysinibacillus</taxon>
    </lineage>
</organism>
<dbReference type="SUPFAM" id="SSF159006">
    <property type="entry name" value="YopX-like"/>
    <property type="match status" value="1"/>
</dbReference>
<gene>
    <name evidence="2" type="ORF">ABNX05_11010</name>
</gene>
<protein>
    <submittedName>
        <fullName evidence="2">YopX family protein</fullName>
    </submittedName>
</protein>